<evidence type="ECO:0000313" key="1">
    <source>
        <dbReference type="EMBL" id="ASK38057.1"/>
    </source>
</evidence>
<geneLocation type="plasmid" evidence="1">
    <name>pKP64216a</name>
</geneLocation>
<gene>
    <name evidence="1" type="ORF">KP64216a_00177</name>
</gene>
<sequence length="41" mass="4840">MKINKNIVNHDILTELVYQEQHQNTVYKYMLLYAVTGVAEN</sequence>
<name>A0A220SWJ4_KLEPN</name>
<reference evidence="1" key="1">
    <citation type="submission" date="2017-05" db="EMBL/GenBank/DDBJ databases">
        <authorList>
            <person name="Song R."/>
            <person name="Chenine A.L."/>
            <person name="Ruprecht R.M."/>
        </authorList>
    </citation>
    <scope>NUCLEOTIDE SEQUENCE</scope>
    <source>
        <strain evidence="1">A64216</strain>
        <plasmid evidence="1">pKP64216a</plasmid>
    </source>
</reference>
<dbReference type="AlphaFoldDB" id="A0A220SWJ4"/>
<dbReference type="EMBL" id="MF135602">
    <property type="protein sequence ID" value="ASK38057.1"/>
    <property type="molecule type" value="Genomic_DNA"/>
</dbReference>
<proteinExistence type="predicted"/>
<protein>
    <submittedName>
        <fullName evidence="1">Uncharacterized protein</fullName>
    </submittedName>
</protein>
<organism evidence="1">
    <name type="scientific">Klebsiella pneumoniae</name>
    <dbReference type="NCBI Taxonomy" id="573"/>
    <lineage>
        <taxon>Bacteria</taxon>
        <taxon>Pseudomonadati</taxon>
        <taxon>Pseudomonadota</taxon>
        <taxon>Gammaproteobacteria</taxon>
        <taxon>Enterobacterales</taxon>
        <taxon>Enterobacteriaceae</taxon>
        <taxon>Klebsiella/Raoultella group</taxon>
        <taxon>Klebsiella</taxon>
        <taxon>Klebsiella pneumoniae complex</taxon>
    </lineage>
</organism>
<keyword evidence="1" id="KW-0614">Plasmid</keyword>
<accession>A0A220SWJ4</accession>